<sequence>MKCTQPAHRGHSPPNGYIPDDYAGGYLRKNLALLEKKLNELAAQREGQE</sequence>
<dbReference type="EMBL" id="KN551321">
    <property type="protein sequence ID" value="KHJ92487.1"/>
    <property type="molecule type" value="Genomic_DNA"/>
</dbReference>
<proteinExistence type="predicted"/>
<dbReference type="AlphaFoldDB" id="A0A0B1T9K5"/>
<dbReference type="Proteomes" id="UP000053660">
    <property type="component" value="Unassembled WGS sequence"/>
</dbReference>
<accession>A0A0B1T9K5</accession>
<reference evidence="1 2" key="1">
    <citation type="submission" date="2014-03" db="EMBL/GenBank/DDBJ databases">
        <title>Draft genome of the hookworm Oesophagostomum dentatum.</title>
        <authorList>
            <person name="Mitreva M."/>
        </authorList>
    </citation>
    <scope>NUCLEOTIDE SEQUENCE [LARGE SCALE GENOMIC DNA]</scope>
    <source>
        <strain evidence="1 2">OD-Hann</strain>
    </source>
</reference>
<organism evidence="1 2">
    <name type="scientific">Oesophagostomum dentatum</name>
    <name type="common">Nodular worm</name>
    <dbReference type="NCBI Taxonomy" id="61180"/>
    <lineage>
        <taxon>Eukaryota</taxon>
        <taxon>Metazoa</taxon>
        <taxon>Ecdysozoa</taxon>
        <taxon>Nematoda</taxon>
        <taxon>Chromadorea</taxon>
        <taxon>Rhabditida</taxon>
        <taxon>Rhabditina</taxon>
        <taxon>Rhabditomorpha</taxon>
        <taxon>Strongyloidea</taxon>
        <taxon>Strongylidae</taxon>
        <taxon>Oesophagostomum</taxon>
    </lineage>
</organism>
<evidence type="ECO:0000313" key="1">
    <source>
        <dbReference type="EMBL" id="KHJ92487.1"/>
    </source>
</evidence>
<gene>
    <name evidence="1" type="ORF">OESDEN_07624</name>
</gene>
<keyword evidence="2" id="KW-1185">Reference proteome</keyword>
<protein>
    <submittedName>
        <fullName evidence="1">Uncharacterized protein</fullName>
    </submittedName>
</protein>
<evidence type="ECO:0000313" key="2">
    <source>
        <dbReference type="Proteomes" id="UP000053660"/>
    </source>
</evidence>
<name>A0A0B1T9K5_OESDE</name>